<proteinExistence type="predicted"/>
<evidence type="ECO:0000256" key="1">
    <source>
        <dbReference type="SAM" id="SignalP"/>
    </source>
</evidence>
<evidence type="ECO:0000313" key="3">
    <source>
        <dbReference type="EMBL" id="QVT77605.1"/>
    </source>
</evidence>
<protein>
    <submittedName>
        <fullName evidence="3">Pathogenesis-related protein 1</fullName>
    </submittedName>
</protein>
<dbReference type="InterPro" id="IPR014044">
    <property type="entry name" value="CAP_dom"/>
</dbReference>
<name>A0A8E6Y8J5_MONPR</name>
<feature type="chain" id="PRO_5034754767" evidence="1">
    <location>
        <begin position="21"/>
        <end position="148"/>
    </location>
</feature>
<feature type="signal peptide" evidence="1">
    <location>
        <begin position="1"/>
        <end position="20"/>
    </location>
</feature>
<keyword evidence="1" id="KW-0732">Signal</keyword>
<organism evidence="3">
    <name type="scientific">Moniliophthora perniciosa</name>
    <name type="common">Witches'-broom disease fungus</name>
    <name type="synonym">Marasmius perniciosus</name>
    <dbReference type="NCBI Taxonomy" id="153609"/>
    <lineage>
        <taxon>Eukaryota</taxon>
        <taxon>Fungi</taxon>
        <taxon>Dikarya</taxon>
        <taxon>Basidiomycota</taxon>
        <taxon>Agaricomycotina</taxon>
        <taxon>Agaricomycetes</taxon>
        <taxon>Agaricomycetidae</taxon>
        <taxon>Agaricales</taxon>
        <taxon>Marasmiineae</taxon>
        <taxon>Marasmiaceae</taxon>
        <taxon>Moniliophthora</taxon>
    </lineage>
</organism>
<reference evidence="3" key="1">
    <citation type="journal article" date="2021" name="BMC Ecol Evol">
        <title>Adaptive evolution of Moniliophthora PR-1 proteins towards its pathogenic lifestyle.</title>
        <authorList>
            <person name="Vasconcelos A.A."/>
            <person name="Jose J."/>
            <person name="Tokimatu P.M."/>
            <person name="Camargo A.P."/>
            <person name="Teixeira P.J.P.L."/>
            <person name="Thomazella D.P.T."/>
            <person name="do Prado P.F.V."/>
            <person name="Fiorin G.L."/>
            <person name="Costa J.L."/>
            <person name="Figueira A."/>
            <person name="Carazzolle M.F."/>
            <person name="Pereira G.A.G."/>
            <person name="Baroni R.M."/>
        </authorList>
    </citation>
    <scope>NUCLEOTIDE SEQUENCE</scope>
</reference>
<accession>A0A8E6Y8J5</accession>
<sequence>MYVRILQLVLILAILSQSIASPIPEKPKDAKAAGYKIIPSSSWLFVHNSKRQKAKVPALKWNSHLMKQAQSVANTCGASASTNAVGNDRTIYKVLPPTIGLQGDFNAMIKAWIPDDPYTLAMAADVTQVGCASANCNQAGIVFACSYN</sequence>
<reference evidence="3" key="2">
    <citation type="submission" date="2021-02" db="EMBL/GenBank/DDBJ databases">
        <authorList>
            <person name="de Vasconcelos A.A."/>
            <person name="Jose J."/>
            <person name="Tokimatu P.M."/>
            <person name="Camargo A.P."/>
            <person name="Teixeira P.J.P.L."/>
            <person name="Thomazzella D.P.T."/>
            <person name="Prado P.F.V."/>
            <person name="Fiorin G.L."/>
            <person name="Carazzolle M.F."/>
            <person name="Pereira G.A.G."/>
            <person name="Baroni R.M."/>
        </authorList>
    </citation>
    <scope>NUCLEOTIDE SEQUENCE</scope>
</reference>
<dbReference type="AlphaFoldDB" id="A0A8E6Y8J5"/>
<dbReference type="Pfam" id="PF00188">
    <property type="entry name" value="CAP"/>
    <property type="match status" value="1"/>
</dbReference>
<evidence type="ECO:0000259" key="2">
    <source>
        <dbReference type="Pfam" id="PF00188"/>
    </source>
</evidence>
<dbReference type="EMBL" id="MW659424">
    <property type="protein sequence ID" value="QVT77605.1"/>
    <property type="molecule type" value="Genomic_DNA"/>
</dbReference>
<feature type="domain" description="SCP" evidence="2">
    <location>
        <begin position="46"/>
        <end position="147"/>
    </location>
</feature>